<dbReference type="Gene3D" id="3.30.450.20">
    <property type="entry name" value="PAS domain"/>
    <property type="match status" value="1"/>
</dbReference>
<dbReference type="RefSeq" id="WP_181376335.1">
    <property type="nucleotide sequence ID" value="NZ_BDOQ01000023.1"/>
</dbReference>
<feature type="transmembrane region" description="Helical" evidence="2">
    <location>
        <begin position="452"/>
        <end position="471"/>
    </location>
</feature>
<dbReference type="PROSITE" id="PS50887">
    <property type="entry name" value="GGDEF"/>
    <property type="match status" value="1"/>
</dbReference>
<evidence type="ECO:0000313" key="6">
    <source>
        <dbReference type="Proteomes" id="UP000245081"/>
    </source>
</evidence>
<reference evidence="5 6" key="1">
    <citation type="journal article" date="2018" name="Environ. Microbiol.">
        <title>Isolation and genomic characterization of Novimethylophilus kurashikiensis gen. nov. sp. nov., a new lanthanide-dependent methylotrophic species of Methylophilaceae.</title>
        <authorList>
            <person name="Lv H."/>
            <person name="Sahin N."/>
            <person name="Tani A."/>
        </authorList>
    </citation>
    <scope>NUCLEOTIDE SEQUENCE [LARGE SCALE GENOMIC DNA]</scope>
    <source>
        <strain evidence="5 6">La2-4</strain>
    </source>
</reference>
<organism evidence="5 6">
    <name type="scientific">Novimethylophilus kurashikiensis</name>
    <dbReference type="NCBI Taxonomy" id="1825523"/>
    <lineage>
        <taxon>Bacteria</taxon>
        <taxon>Pseudomonadati</taxon>
        <taxon>Pseudomonadota</taxon>
        <taxon>Betaproteobacteria</taxon>
        <taxon>Nitrosomonadales</taxon>
        <taxon>Methylophilaceae</taxon>
        <taxon>Novimethylophilus</taxon>
    </lineage>
</organism>
<evidence type="ECO:0000256" key="2">
    <source>
        <dbReference type="SAM" id="Phobius"/>
    </source>
</evidence>
<keyword evidence="2" id="KW-1133">Transmembrane helix</keyword>
<accession>A0A2R5FCK0</accession>
<sequence>MTNTLFTANCEPAVWLWSKKYCGRMLLVALLAFPQAVFASTKTPIFFRTFQPHQTWVDQSSKLRLLSENDAPTAYTKTLEWIAGIPAFASAEDQARALNVLSRVEHNLSLTEQGYVHANTALEIAIAAHDRAGRAEAQLNIANFALYQGNIDLLITATMQSASLFEEGDSPDLLGEARLGATVMYRRLGQLDESITFALRSFEKAKNNGNPQLLAYAHRGLGISYQQSKNNYESERHFREMLKYSEIAHSKLLKALALMGISDAEDASGHLKNSEVLLRSALKTCREAAIPYCEGVLLNHLAENLREQGKIRESFPLLAEAESNYREHRNKIGLWWTIKYRGDNYQFLHEHEKALAAAEEASTIADEIDFPLYKTESAKQLASVYASRQDFKQAYRYASTAIDIANREAGATISSRTAELAKKYASETKQRQIEELKRAAQLQRSETRQHQLWLVLLSSAVILLAVTYFLLRLRRTQKEITRLNATLEKRVEQRTADLRQREQEYRTLAENSPNFIARYSLEGHHTFTNPAYAQLFGITETITDTPLIPVLLACIECVRDTGIPTETEILLETAQTSPRWINISMTAERGVNNEIVSILGIGYEVTDRKLRETQDEIRFSIYEHLAFGGDLTEILAQVTEYAQTSSGSIKSTIIIPHSRLDGDEQNPQESGMHSEPILTPEGQVLGHVVSQSDLPLSDDDLTRLKQASHLAAIAIERQHTNDRLRHQASYDALTGLPNRRLLHDRLHEEIAKASRTKQPLGLLFVDLDRFKEVNDSLGHHIGDQLLIEAAKRIRLHIRESDTVARLGGDEFVIVVPDVNKMDHLTRMAQTVLQSLQPAFNIEHQVAYISASIGIASYPLDAENAESLLSCADQAMYAAKERGRNGFSFFTSTMQEEMQQRLHLATDLREALAAGQLIPYFQPIIDTFSGQVVKAEALLRWKHPEHGMVPPDLFIPIAEEMGLIHEIGDWIFLETAKLAGQWADIRSQNSARPIHGQISVNISPRQFMRGNLCDQWMPRLQSLGVPPHYLVIEITEGLLLSEQSDVVGELARFREAGMQVALDDFGTGYSAMAYLKRFSIDYLKIDRSFVNELETDTNDRAIVEAIVAMGHKLGVKMIAEGVETQRQRDILQEIGCEYLQGYFYARPMPAKEFLDYVSAMNSEHTN</sequence>
<evidence type="ECO:0000259" key="3">
    <source>
        <dbReference type="PROSITE" id="PS50883"/>
    </source>
</evidence>
<gene>
    <name evidence="5" type="ORF">NMK_3538</name>
</gene>
<dbReference type="SMART" id="SM00267">
    <property type="entry name" value="GGDEF"/>
    <property type="match status" value="1"/>
</dbReference>
<dbReference type="CDD" id="cd01949">
    <property type="entry name" value="GGDEF"/>
    <property type="match status" value="1"/>
</dbReference>
<dbReference type="InterPro" id="IPR035919">
    <property type="entry name" value="EAL_sf"/>
</dbReference>
<dbReference type="InterPro" id="IPR019734">
    <property type="entry name" value="TPR_rpt"/>
</dbReference>
<dbReference type="SUPFAM" id="SSF55785">
    <property type="entry name" value="PYP-like sensor domain (PAS domain)"/>
    <property type="match status" value="1"/>
</dbReference>
<dbReference type="SUPFAM" id="SSF48452">
    <property type="entry name" value="TPR-like"/>
    <property type="match status" value="2"/>
</dbReference>
<dbReference type="InterPro" id="IPR011990">
    <property type="entry name" value="TPR-like_helical_dom_sf"/>
</dbReference>
<dbReference type="InterPro" id="IPR052155">
    <property type="entry name" value="Biofilm_reg_signaling"/>
</dbReference>
<dbReference type="CDD" id="cd01948">
    <property type="entry name" value="EAL"/>
    <property type="match status" value="1"/>
</dbReference>
<dbReference type="InterPro" id="IPR035965">
    <property type="entry name" value="PAS-like_dom_sf"/>
</dbReference>
<dbReference type="SUPFAM" id="SSF55781">
    <property type="entry name" value="GAF domain-like"/>
    <property type="match status" value="1"/>
</dbReference>
<keyword evidence="6" id="KW-1185">Reference proteome</keyword>
<dbReference type="SMART" id="SM00028">
    <property type="entry name" value="TPR"/>
    <property type="match status" value="4"/>
</dbReference>
<name>A0A2R5FCK0_9PROT</name>
<dbReference type="InterPro" id="IPR029787">
    <property type="entry name" value="Nucleotide_cyclase"/>
</dbReference>
<dbReference type="Pfam" id="PF00563">
    <property type="entry name" value="EAL"/>
    <property type="match status" value="1"/>
</dbReference>
<dbReference type="SUPFAM" id="SSF141868">
    <property type="entry name" value="EAL domain-like"/>
    <property type="match status" value="1"/>
</dbReference>
<keyword evidence="2" id="KW-0812">Transmembrane</keyword>
<dbReference type="SUPFAM" id="SSF55073">
    <property type="entry name" value="Nucleotide cyclase"/>
    <property type="match status" value="1"/>
</dbReference>
<dbReference type="Gene3D" id="3.30.70.270">
    <property type="match status" value="1"/>
</dbReference>
<feature type="domain" description="GGDEF" evidence="4">
    <location>
        <begin position="758"/>
        <end position="891"/>
    </location>
</feature>
<dbReference type="InterPro" id="IPR000160">
    <property type="entry name" value="GGDEF_dom"/>
</dbReference>
<evidence type="ECO:0000259" key="4">
    <source>
        <dbReference type="PROSITE" id="PS50887"/>
    </source>
</evidence>
<dbReference type="PANTHER" id="PTHR44757">
    <property type="entry name" value="DIGUANYLATE CYCLASE DGCP"/>
    <property type="match status" value="1"/>
</dbReference>
<protein>
    <recommendedName>
        <fullName evidence="7">Diguanylate cyclase</fullName>
    </recommendedName>
</protein>
<dbReference type="PANTHER" id="PTHR44757:SF2">
    <property type="entry name" value="BIOFILM ARCHITECTURE MAINTENANCE PROTEIN MBAA"/>
    <property type="match status" value="1"/>
</dbReference>
<dbReference type="NCBIfam" id="TIGR00229">
    <property type="entry name" value="sensory_box"/>
    <property type="match status" value="1"/>
</dbReference>
<comment type="caution">
    <text evidence="5">The sequence shown here is derived from an EMBL/GenBank/DDBJ whole genome shotgun (WGS) entry which is preliminary data.</text>
</comment>
<feature type="domain" description="EAL" evidence="3">
    <location>
        <begin position="900"/>
        <end position="1160"/>
    </location>
</feature>
<dbReference type="EMBL" id="BDOQ01000023">
    <property type="protein sequence ID" value="GBG15920.1"/>
    <property type="molecule type" value="Genomic_DNA"/>
</dbReference>
<dbReference type="InterPro" id="IPR001633">
    <property type="entry name" value="EAL_dom"/>
</dbReference>
<keyword evidence="1" id="KW-0175">Coiled coil</keyword>
<dbReference type="SMART" id="SM00052">
    <property type="entry name" value="EAL"/>
    <property type="match status" value="1"/>
</dbReference>
<dbReference type="InterPro" id="IPR000014">
    <property type="entry name" value="PAS"/>
</dbReference>
<dbReference type="AlphaFoldDB" id="A0A2R5FCK0"/>
<feature type="coiled-coil region" evidence="1">
    <location>
        <begin position="473"/>
        <end position="504"/>
    </location>
</feature>
<dbReference type="Proteomes" id="UP000245081">
    <property type="component" value="Unassembled WGS sequence"/>
</dbReference>
<dbReference type="Pfam" id="PF00990">
    <property type="entry name" value="GGDEF"/>
    <property type="match status" value="1"/>
</dbReference>
<keyword evidence="2" id="KW-0472">Membrane</keyword>
<dbReference type="InterPro" id="IPR043128">
    <property type="entry name" value="Rev_trsase/Diguanyl_cyclase"/>
</dbReference>
<evidence type="ECO:0000256" key="1">
    <source>
        <dbReference type="SAM" id="Coils"/>
    </source>
</evidence>
<evidence type="ECO:0000313" key="5">
    <source>
        <dbReference type="EMBL" id="GBG15920.1"/>
    </source>
</evidence>
<proteinExistence type="predicted"/>
<dbReference type="Gene3D" id="3.20.20.450">
    <property type="entry name" value="EAL domain"/>
    <property type="match status" value="1"/>
</dbReference>
<evidence type="ECO:0008006" key="7">
    <source>
        <dbReference type="Google" id="ProtNLM"/>
    </source>
</evidence>
<dbReference type="CDD" id="cd00130">
    <property type="entry name" value="PAS"/>
    <property type="match status" value="1"/>
</dbReference>
<dbReference type="NCBIfam" id="TIGR00254">
    <property type="entry name" value="GGDEF"/>
    <property type="match status" value="1"/>
</dbReference>
<dbReference type="Gene3D" id="1.25.40.10">
    <property type="entry name" value="Tetratricopeptide repeat domain"/>
    <property type="match status" value="2"/>
</dbReference>
<dbReference type="GO" id="GO:0003824">
    <property type="term" value="F:catalytic activity"/>
    <property type="evidence" value="ECO:0007669"/>
    <property type="project" value="UniProtKB-ARBA"/>
</dbReference>
<dbReference type="FunFam" id="3.30.70.270:FF:000001">
    <property type="entry name" value="Diguanylate cyclase domain protein"/>
    <property type="match status" value="1"/>
</dbReference>
<dbReference type="PROSITE" id="PS50883">
    <property type="entry name" value="EAL"/>
    <property type="match status" value="1"/>
</dbReference>